<dbReference type="RefSeq" id="WP_158444502.1">
    <property type="nucleotide sequence ID" value="NZ_JAOAOS010000001.1"/>
</dbReference>
<reference evidence="3" key="1">
    <citation type="journal article" date="2019" name="Int. J. Syst. Evol. Microbiol.">
        <title>The Global Catalogue of Microorganisms (GCM) 10K type strain sequencing project: providing services to taxonomists for standard genome sequencing and annotation.</title>
        <authorList>
            <consortium name="The Broad Institute Genomics Platform"/>
            <consortium name="The Broad Institute Genome Sequencing Center for Infectious Disease"/>
            <person name="Wu L."/>
            <person name="Ma J."/>
        </authorList>
    </citation>
    <scope>NUCLEOTIDE SEQUENCE [LARGE SCALE GENOMIC DNA]</scope>
    <source>
        <strain evidence="3">CGMCC 1.15643</strain>
    </source>
</reference>
<protein>
    <submittedName>
        <fullName evidence="2">Winged helix DNA-binding protein</fullName>
    </submittedName>
</protein>
<dbReference type="EMBL" id="JBHSLI010000001">
    <property type="protein sequence ID" value="MFC5292157.1"/>
    <property type="molecule type" value="Genomic_DNA"/>
</dbReference>
<evidence type="ECO:0000259" key="1">
    <source>
        <dbReference type="Pfam" id="PF13463"/>
    </source>
</evidence>
<dbReference type="InterPro" id="IPR036388">
    <property type="entry name" value="WH-like_DNA-bd_sf"/>
</dbReference>
<dbReference type="SUPFAM" id="SSF46785">
    <property type="entry name" value="Winged helix' DNA-binding domain"/>
    <property type="match status" value="1"/>
</dbReference>
<proteinExistence type="predicted"/>
<name>A0ABW0EYE4_9HYPH</name>
<dbReference type="Proteomes" id="UP001595976">
    <property type="component" value="Unassembled WGS sequence"/>
</dbReference>
<dbReference type="PIRSF" id="PIRSF036158">
    <property type="entry name" value="UCP036158_MarR"/>
    <property type="match status" value="1"/>
</dbReference>
<accession>A0ABW0EYE4</accession>
<dbReference type="InterPro" id="IPR036390">
    <property type="entry name" value="WH_DNA-bd_sf"/>
</dbReference>
<dbReference type="Pfam" id="PF13463">
    <property type="entry name" value="HTH_27"/>
    <property type="match status" value="1"/>
</dbReference>
<sequence length="175" mass="18905">MSQSPLPDTLGPIVSSGHLASGALPALSEFEFALSMTVHAFQRWIVRGMAAAGIPDLSPLDVLVLHNVNHRGKAKRLADICLVLNIEDTHLVNYSLKKLERLKLLKGSRKGKEKTVEVTPAGEEACRRYAQIREQLLVKSVRAAGADPARLSEIAAVMRSLSGQYDQAARAAASL</sequence>
<keyword evidence="3" id="KW-1185">Reference proteome</keyword>
<dbReference type="GO" id="GO:0003677">
    <property type="term" value="F:DNA binding"/>
    <property type="evidence" value="ECO:0007669"/>
    <property type="project" value="UniProtKB-KW"/>
</dbReference>
<comment type="caution">
    <text evidence="2">The sequence shown here is derived from an EMBL/GenBank/DDBJ whole genome shotgun (WGS) entry which is preliminary data.</text>
</comment>
<keyword evidence="2" id="KW-0238">DNA-binding</keyword>
<gene>
    <name evidence="2" type="ORF">ACFPK2_04040</name>
</gene>
<organism evidence="2 3">
    <name type="scientific">Bosea minatitlanensis</name>
    <dbReference type="NCBI Taxonomy" id="128782"/>
    <lineage>
        <taxon>Bacteria</taxon>
        <taxon>Pseudomonadati</taxon>
        <taxon>Pseudomonadota</taxon>
        <taxon>Alphaproteobacteria</taxon>
        <taxon>Hyphomicrobiales</taxon>
        <taxon>Boseaceae</taxon>
        <taxon>Bosea</taxon>
    </lineage>
</organism>
<dbReference type="InterPro" id="IPR014601">
    <property type="entry name" value="Trans_reg_MarR_HTH"/>
</dbReference>
<evidence type="ECO:0000313" key="3">
    <source>
        <dbReference type="Proteomes" id="UP001595976"/>
    </source>
</evidence>
<feature type="domain" description="HTH marR-type" evidence="1">
    <location>
        <begin position="57"/>
        <end position="122"/>
    </location>
</feature>
<evidence type="ECO:0000313" key="2">
    <source>
        <dbReference type="EMBL" id="MFC5292157.1"/>
    </source>
</evidence>
<dbReference type="Gene3D" id="1.10.10.10">
    <property type="entry name" value="Winged helix-like DNA-binding domain superfamily/Winged helix DNA-binding domain"/>
    <property type="match status" value="1"/>
</dbReference>
<dbReference type="InterPro" id="IPR000835">
    <property type="entry name" value="HTH_MarR-typ"/>
</dbReference>